<dbReference type="KEGG" id="eiv:EIN_156210"/>
<proteinExistence type="predicted"/>
<dbReference type="RefSeq" id="XP_004258235.1">
    <property type="nucleotide sequence ID" value="XM_004258187.1"/>
</dbReference>
<sequence length="162" mass="19289">MSTLGSYHAMIVSKYFITINDFINLELVCKKFRGNMEKFHFNPIPLNSKTLGYFPNIETLHLWNKEDENFGNGFLIKFNKNHVYNGMYEDVNKNRVYVPKRMFYQIVVWFDVDYVTINDENTSQNIKFKNIIYTKNNRKQFGNNIPLNVTSIGFRCFNQCYS</sequence>
<reference evidence="1 2" key="1">
    <citation type="submission" date="2012-10" db="EMBL/GenBank/DDBJ databases">
        <authorList>
            <person name="Zafar N."/>
            <person name="Inman J."/>
            <person name="Hall N."/>
            <person name="Lorenzi H."/>
            <person name="Caler E."/>
        </authorList>
    </citation>
    <scope>NUCLEOTIDE SEQUENCE [LARGE SCALE GENOMIC DNA]</scope>
    <source>
        <strain evidence="1 2">IP1</strain>
    </source>
</reference>
<dbReference type="EMBL" id="KB206474">
    <property type="protein sequence ID" value="ELP91464.1"/>
    <property type="molecule type" value="Genomic_DNA"/>
</dbReference>
<evidence type="ECO:0000313" key="2">
    <source>
        <dbReference type="Proteomes" id="UP000014680"/>
    </source>
</evidence>
<dbReference type="AlphaFoldDB" id="A0A0A1U977"/>
<keyword evidence="2" id="KW-1185">Reference proteome</keyword>
<protein>
    <submittedName>
        <fullName evidence="1">Uncharacterized protein</fullName>
    </submittedName>
</protein>
<gene>
    <name evidence="1" type="ORF">EIN_156210</name>
</gene>
<dbReference type="OrthoDB" id="10333274at2759"/>
<dbReference type="VEuPathDB" id="AmoebaDB:EIN_156210"/>
<organism evidence="1 2">
    <name type="scientific">Entamoeba invadens IP1</name>
    <dbReference type="NCBI Taxonomy" id="370355"/>
    <lineage>
        <taxon>Eukaryota</taxon>
        <taxon>Amoebozoa</taxon>
        <taxon>Evosea</taxon>
        <taxon>Archamoebae</taxon>
        <taxon>Mastigamoebida</taxon>
        <taxon>Entamoebidae</taxon>
        <taxon>Entamoeba</taxon>
    </lineage>
</organism>
<evidence type="ECO:0000313" key="1">
    <source>
        <dbReference type="EMBL" id="ELP91464.1"/>
    </source>
</evidence>
<dbReference type="Proteomes" id="UP000014680">
    <property type="component" value="Unassembled WGS sequence"/>
</dbReference>
<accession>A0A0A1U977</accession>
<name>A0A0A1U977_ENTIV</name>
<dbReference type="GeneID" id="14890321"/>